<feature type="region of interest" description="Disordered" evidence="2">
    <location>
        <begin position="124"/>
        <end position="145"/>
    </location>
</feature>
<dbReference type="PANTHER" id="PTHR40633:SF1">
    <property type="entry name" value="GPI ANCHORED SERINE-THREONINE RICH PROTEIN (AFU_ORTHOLOGUE AFUA_1G03630)"/>
    <property type="match status" value="1"/>
</dbReference>
<sequence>MVSVKTFIATSAALIAAFVNVEAAVAPTYPSPGTIQVQGQSYDITWTFDGKNASETYQIDFMTGSNLEQKKLATVATGVPANLLKYPFVAPQVSPNSAIYFFMFTGSQGDQAWTTRFGIVAANGDKLTPEPQQTQPSGEKIPWGDGKLLTAISGNNSSASSAPAAAASSSAPVVVAAASSAAPSSSSAPIVVAAAATSNSPASVPSAVTSAAPSSAAQKSASAGSMIKPALSLIAVGAAGYMLI</sequence>
<organism evidence="5 6">
    <name type="scientific">Rhizopus microsporus</name>
    <dbReference type="NCBI Taxonomy" id="58291"/>
    <lineage>
        <taxon>Eukaryota</taxon>
        <taxon>Fungi</taxon>
        <taxon>Fungi incertae sedis</taxon>
        <taxon>Mucoromycota</taxon>
        <taxon>Mucoromycotina</taxon>
        <taxon>Mucoromycetes</taxon>
        <taxon>Mucorales</taxon>
        <taxon>Mucorineae</taxon>
        <taxon>Rhizopodaceae</taxon>
        <taxon>Rhizopus</taxon>
    </lineage>
</organism>
<keyword evidence="1 3" id="KW-0732">Signal</keyword>
<dbReference type="AlphaFoldDB" id="A0A0A1NEM4"/>
<evidence type="ECO:0000313" key="5">
    <source>
        <dbReference type="EMBL" id="ORE20492.1"/>
    </source>
</evidence>
<evidence type="ECO:0000313" key="6">
    <source>
        <dbReference type="Proteomes" id="UP000242381"/>
    </source>
</evidence>
<dbReference type="InterPro" id="IPR052982">
    <property type="entry name" value="SRP1/TIP1-like"/>
</dbReference>
<feature type="chain" id="PRO_5030003891" description="Yeast cell wall synthesis Kre9/Knh1-like N-terminal domain-containing protein" evidence="3">
    <location>
        <begin position="24"/>
        <end position="244"/>
    </location>
</feature>
<evidence type="ECO:0000256" key="3">
    <source>
        <dbReference type="SAM" id="SignalP"/>
    </source>
</evidence>
<evidence type="ECO:0000259" key="4">
    <source>
        <dbReference type="Pfam" id="PF10342"/>
    </source>
</evidence>
<dbReference type="Proteomes" id="UP000242381">
    <property type="component" value="Unassembled WGS sequence"/>
</dbReference>
<gene>
    <name evidence="5" type="ORF">BCV71DRAFT_212165</name>
</gene>
<dbReference type="PANTHER" id="PTHR40633">
    <property type="entry name" value="MATRIX PROTEIN, PUTATIVE (AFU_ORTHOLOGUE AFUA_8G05410)-RELATED"/>
    <property type="match status" value="1"/>
</dbReference>
<accession>A0A0A1NEM4</accession>
<name>A0A0A1NEM4_RHIZD</name>
<protein>
    <recommendedName>
        <fullName evidence="4">Yeast cell wall synthesis Kre9/Knh1-like N-terminal domain-containing protein</fullName>
    </recommendedName>
</protein>
<dbReference type="Pfam" id="PF10342">
    <property type="entry name" value="Kre9_KNH"/>
    <property type="match status" value="1"/>
</dbReference>
<dbReference type="InterPro" id="IPR018466">
    <property type="entry name" value="Kre9/Knh1-like_N"/>
</dbReference>
<proteinExistence type="predicted"/>
<dbReference type="EMBL" id="KV921293">
    <property type="protein sequence ID" value="ORE20492.1"/>
    <property type="molecule type" value="Genomic_DNA"/>
</dbReference>
<dbReference type="OMA" id="IYFFQFT"/>
<feature type="domain" description="Yeast cell wall synthesis Kre9/Knh1-like N-terminal" evidence="4">
    <location>
        <begin position="30"/>
        <end position="119"/>
    </location>
</feature>
<evidence type="ECO:0000256" key="1">
    <source>
        <dbReference type="ARBA" id="ARBA00022729"/>
    </source>
</evidence>
<dbReference type="VEuPathDB" id="FungiDB:BCV72DRAFT_254813"/>
<feature type="signal peptide" evidence="3">
    <location>
        <begin position="1"/>
        <end position="23"/>
    </location>
</feature>
<reference evidence="5 6" key="1">
    <citation type="journal article" date="2016" name="Proc. Natl. Acad. Sci. U.S.A.">
        <title>Lipid metabolic changes in an early divergent fungus govern the establishment of a mutualistic symbiosis with endobacteria.</title>
        <authorList>
            <person name="Lastovetsky O.A."/>
            <person name="Gaspar M.L."/>
            <person name="Mondo S.J."/>
            <person name="LaButti K.M."/>
            <person name="Sandor L."/>
            <person name="Grigoriev I.V."/>
            <person name="Henry S.A."/>
            <person name="Pawlowska T.E."/>
        </authorList>
    </citation>
    <scope>NUCLEOTIDE SEQUENCE [LARGE SCALE GENOMIC DNA]</scope>
    <source>
        <strain evidence="5 6">ATCC 11559</strain>
    </source>
</reference>
<evidence type="ECO:0000256" key="2">
    <source>
        <dbReference type="SAM" id="MobiDB-lite"/>
    </source>
</evidence>